<reference evidence="1 2" key="1">
    <citation type="submission" date="2024-09" db="EMBL/GenBank/DDBJ databases">
        <title>Rethinking Asexuality: The Enigmatic Case of Functional Sexual Genes in Lepraria (Stereocaulaceae).</title>
        <authorList>
            <person name="Doellman M."/>
            <person name="Sun Y."/>
            <person name="Barcenas-Pena A."/>
            <person name="Lumbsch H.T."/>
            <person name="Grewe F."/>
        </authorList>
    </citation>
    <scope>NUCLEOTIDE SEQUENCE [LARGE SCALE GENOMIC DNA]</scope>
    <source>
        <strain evidence="1 2">Mercado 3170</strain>
    </source>
</reference>
<keyword evidence="2" id="KW-1185">Reference proteome</keyword>
<sequence>MVTLGQFLYHDDGLEARRFQHQSSNGALDLEYHLHRLIWYSVRLPAGRLQASRFRSRSIPYMEFRPGYGFYSLGLYLVEILYPNMCCMSKGIKHSLKTSFTVIVKRSVTSPFTNSIQSPDDRITTAKVDAGIRKQNIEQAHAPCQIYMTESNLVMRS</sequence>
<organism evidence="1 2">
    <name type="scientific">Stereocaulon virgatum</name>
    <dbReference type="NCBI Taxonomy" id="373712"/>
    <lineage>
        <taxon>Eukaryota</taxon>
        <taxon>Fungi</taxon>
        <taxon>Dikarya</taxon>
        <taxon>Ascomycota</taxon>
        <taxon>Pezizomycotina</taxon>
        <taxon>Lecanoromycetes</taxon>
        <taxon>OSLEUM clade</taxon>
        <taxon>Lecanoromycetidae</taxon>
        <taxon>Lecanorales</taxon>
        <taxon>Lecanorineae</taxon>
        <taxon>Stereocaulaceae</taxon>
        <taxon>Stereocaulon</taxon>
    </lineage>
</organism>
<proteinExistence type="predicted"/>
<gene>
    <name evidence="1" type="ORF">N7G274_004858</name>
</gene>
<evidence type="ECO:0000313" key="1">
    <source>
        <dbReference type="EMBL" id="KAL2042368.1"/>
    </source>
</evidence>
<dbReference type="Proteomes" id="UP001590950">
    <property type="component" value="Unassembled WGS sequence"/>
</dbReference>
<dbReference type="EMBL" id="JBEFKJ010000014">
    <property type="protein sequence ID" value="KAL2042368.1"/>
    <property type="molecule type" value="Genomic_DNA"/>
</dbReference>
<name>A0ABR4AG48_9LECA</name>
<comment type="caution">
    <text evidence="1">The sequence shown here is derived from an EMBL/GenBank/DDBJ whole genome shotgun (WGS) entry which is preliminary data.</text>
</comment>
<protein>
    <submittedName>
        <fullName evidence="1">Uncharacterized protein</fullName>
    </submittedName>
</protein>
<evidence type="ECO:0000313" key="2">
    <source>
        <dbReference type="Proteomes" id="UP001590950"/>
    </source>
</evidence>
<accession>A0ABR4AG48</accession>